<accession>A0A177BXD4</accession>
<evidence type="ECO:0000313" key="1">
    <source>
        <dbReference type="EMBL" id="OAF99974.1"/>
    </source>
</evidence>
<dbReference type="Proteomes" id="UP000077069">
    <property type="component" value="Unassembled WGS sequence"/>
</dbReference>
<sequence>MARKEAHRDNKAATLEKWQAEAGMLEKKRMADLAAEADEHDQMHAAGVPGHIMRRFREMETSFEKESLFFQEKLKKLRALGFSDEDVAWVWSRKSDDEDGDKSYHTAKTSQS</sequence>
<name>A0A177BXD4_9PLEO</name>
<dbReference type="AlphaFoldDB" id="A0A177BXD4"/>
<dbReference type="RefSeq" id="XP_018030340.1">
    <property type="nucleotide sequence ID" value="XM_018183353.1"/>
</dbReference>
<reference evidence="1 2" key="1">
    <citation type="submission" date="2016-05" db="EMBL/GenBank/DDBJ databases">
        <title>Comparative analysis of secretome profiles of manganese(II)-oxidizing ascomycete fungi.</title>
        <authorList>
            <consortium name="DOE Joint Genome Institute"/>
            <person name="Zeiner C.A."/>
            <person name="Purvine S.O."/>
            <person name="Zink E.M."/>
            <person name="Wu S."/>
            <person name="Pasa-Tolic L."/>
            <person name="Chaput D.L."/>
            <person name="Haridas S."/>
            <person name="Grigoriev I.V."/>
            <person name="Santelli C.M."/>
            <person name="Hansel C.M."/>
        </authorList>
    </citation>
    <scope>NUCLEOTIDE SEQUENCE [LARGE SCALE GENOMIC DNA]</scope>
    <source>
        <strain evidence="1 2">AP3s5-JAC2a</strain>
    </source>
</reference>
<evidence type="ECO:0000313" key="2">
    <source>
        <dbReference type="Proteomes" id="UP000077069"/>
    </source>
</evidence>
<dbReference type="EMBL" id="KV441560">
    <property type="protein sequence ID" value="OAF99974.1"/>
    <property type="molecule type" value="Genomic_DNA"/>
</dbReference>
<dbReference type="InParanoid" id="A0A177BXD4"/>
<organism evidence="1 2">
    <name type="scientific">Paraphaeosphaeria sporulosa</name>
    <dbReference type="NCBI Taxonomy" id="1460663"/>
    <lineage>
        <taxon>Eukaryota</taxon>
        <taxon>Fungi</taxon>
        <taxon>Dikarya</taxon>
        <taxon>Ascomycota</taxon>
        <taxon>Pezizomycotina</taxon>
        <taxon>Dothideomycetes</taxon>
        <taxon>Pleosporomycetidae</taxon>
        <taxon>Pleosporales</taxon>
        <taxon>Massarineae</taxon>
        <taxon>Didymosphaeriaceae</taxon>
        <taxon>Paraphaeosphaeria</taxon>
    </lineage>
</organism>
<dbReference type="OrthoDB" id="3782941at2759"/>
<dbReference type="GeneID" id="28766839"/>
<proteinExistence type="predicted"/>
<keyword evidence="2" id="KW-1185">Reference proteome</keyword>
<protein>
    <submittedName>
        <fullName evidence="1">Uncharacterized protein</fullName>
    </submittedName>
</protein>
<gene>
    <name evidence="1" type="ORF">CC84DRAFT_1222310</name>
</gene>